<evidence type="ECO:0000256" key="5">
    <source>
        <dbReference type="ARBA" id="ARBA00023136"/>
    </source>
</evidence>
<keyword evidence="8" id="KW-1185">Reference proteome</keyword>
<evidence type="ECO:0000256" key="3">
    <source>
        <dbReference type="ARBA" id="ARBA00022692"/>
    </source>
</evidence>
<dbReference type="GO" id="GO:0005886">
    <property type="term" value="C:plasma membrane"/>
    <property type="evidence" value="ECO:0007669"/>
    <property type="project" value="UniProtKB-SubCell"/>
</dbReference>
<sequence length="212" mass="22122">MFDQATLNSLFIVYSVYVIAAGSPGPSSIAIMSIAMHTGRTAALAFAAGVMTGSIFWGSLAATGISAVLATYAHAITLIKIAGGAYLLWLAWKSARAAMRPDAAPSADTIAPRSLRKQYVLGLMMHLTNPKSILAWLAIMALGLGGNAQTGTTALAIIGGCAVLGVVIFGGYALLFSTAPMVRVYARARRWIEATLAAVFAYAGIRLLLLRT</sequence>
<keyword evidence="3 6" id="KW-0812">Transmembrane</keyword>
<keyword evidence="4 6" id="KW-1133">Transmembrane helix</keyword>
<reference evidence="7 8" key="1">
    <citation type="submission" date="2015-08" db="EMBL/GenBank/DDBJ databases">
        <title>Investigation of the bacterial diversity of lava forest soil.</title>
        <authorList>
            <person name="Lee J.S."/>
        </authorList>
    </citation>
    <scope>NUCLEOTIDE SEQUENCE [LARGE SCALE GENOMIC DNA]</scope>
    <source>
        <strain evidence="7 8">GJW-30</strain>
    </source>
</reference>
<dbReference type="AlphaFoldDB" id="A0A0S3PQD9"/>
<evidence type="ECO:0000256" key="6">
    <source>
        <dbReference type="SAM" id="Phobius"/>
    </source>
</evidence>
<comment type="subcellular location">
    <subcellularLocation>
        <location evidence="1">Cell membrane</location>
        <topology evidence="1">Multi-pass membrane protein</topology>
    </subcellularLocation>
</comment>
<dbReference type="InterPro" id="IPR001123">
    <property type="entry name" value="LeuE-type"/>
</dbReference>
<evidence type="ECO:0000313" key="8">
    <source>
        <dbReference type="Proteomes" id="UP000236884"/>
    </source>
</evidence>
<dbReference type="RefSeq" id="WP_096351469.1">
    <property type="nucleotide sequence ID" value="NZ_AP014946.1"/>
</dbReference>
<evidence type="ECO:0000313" key="7">
    <source>
        <dbReference type="EMBL" id="BAT58080.1"/>
    </source>
</evidence>
<name>A0A0S3PQD9_9BRAD</name>
<dbReference type="Proteomes" id="UP000236884">
    <property type="component" value="Chromosome"/>
</dbReference>
<dbReference type="PANTHER" id="PTHR30086:SF19">
    <property type="entry name" value="THREONINE EFFLUX PROTEIN"/>
    <property type="match status" value="1"/>
</dbReference>
<feature type="transmembrane region" description="Helical" evidence="6">
    <location>
        <begin position="119"/>
        <end position="142"/>
    </location>
</feature>
<dbReference type="KEGG" id="vgo:GJW-30_1_00595"/>
<dbReference type="EMBL" id="AP014946">
    <property type="protein sequence ID" value="BAT58080.1"/>
    <property type="molecule type" value="Genomic_DNA"/>
</dbReference>
<evidence type="ECO:0000256" key="4">
    <source>
        <dbReference type="ARBA" id="ARBA00022989"/>
    </source>
</evidence>
<organism evidence="7 8">
    <name type="scientific">Variibacter gotjawalensis</name>
    <dbReference type="NCBI Taxonomy" id="1333996"/>
    <lineage>
        <taxon>Bacteria</taxon>
        <taxon>Pseudomonadati</taxon>
        <taxon>Pseudomonadota</taxon>
        <taxon>Alphaproteobacteria</taxon>
        <taxon>Hyphomicrobiales</taxon>
        <taxon>Nitrobacteraceae</taxon>
        <taxon>Variibacter</taxon>
    </lineage>
</organism>
<feature type="transmembrane region" description="Helical" evidence="6">
    <location>
        <begin position="191"/>
        <end position="209"/>
    </location>
</feature>
<evidence type="ECO:0000256" key="1">
    <source>
        <dbReference type="ARBA" id="ARBA00004651"/>
    </source>
</evidence>
<protein>
    <submittedName>
        <fullName evidence="7">Threonine efflux protein</fullName>
    </submittedName>
</protein>
<evidence type="ECO:0000256" key="2">
    <source>
        <dbReference type="ARBA" id="ARBA00022475"/>
    </source>
</evidence>
<feature type="transmembrane region" description="Helical" evidence="6">
    <location>
        <begin position="42"/>
        <end position="65"/>
    </location>
</feature>
<feature type="transmembrane region" description="Helical" evidence="6">
    <location>
        <begin position="71"/>
        <end position="92"/>
    </location>
</feature>
<feature type="transmembrane region" description="Helical" evidence="6">
    <location>
        <begin position="154"/>
        <end position="179"/>
    </location>
</feature>
<gene>
    <name evidence="7" type="primary">rhtC</name>
    <name evidence="7" type="ORF">GJW-30_1_00595</name>
</gene>
<keyword evidence="5 6" id="KW-0472">Membrane</keyword>
<dbReference type="OrthoDB" id="7659099at2"/>
<feature type="transmembrane region" description="Helical" evidence="6">
    <location>
        <begin position="12"/>
        <end position="35"/>
    </location>
</feature>
<accession>A0A0S3PQD9</accession>
<dbReference type="PANTHER" id="PTHR30086">
    <property type="entry name" value="ARGININE EXPORTER PROTEIN ARGO"/>
    <property type="match status" value="1"/>
</dbReference>
<keyword evidence="2" id="KW-1003">Cell membrane</keyword>
<dbReference type="Pfam" id="PF01810">
    <property type="entry name" value="LysE"/>
    <property type="match status" value="1"/>
</dbReference>
<proteinExistence type="predicted"/>
<dbReference type="GO" id="GO:0015171">
    <property type="term" value="F:amino acid transmembrane transporter activity"/>
    <property type="evidence" value="ECO:0007669"/>
    <property type="project" value="TreeGrafter"/>
</dbReference>